<feature type="region of interest" description="Disordered" evidence="1">
    <location>
        <begin position="187"/>
        <end position="208"/>
    </location>
</feature>
<reference evidence="3 4" key="1">
    <citation type="journal article" date="2015" name="Genome Biol. Evol.">
        <title>Comparative Genomics of a Bacterivorous Green Alga Reveals Evolutionary Causalities and Consequences of Phago-Mixotrophic Mode of Nutrition.</title>
        <authorList>
            <person name="Burns J.A."/>
            <person name="Paasch A."/>
            <person name="Narechania A."/>
            <person name="Kim E."/>
        </authorList>
    </citation>
    <scope>NUCLEOTIDE SEQUENCE [LARGE SCALE GENOMIC DNA]</scope>
    <source>
        <strain evidence="3 4">PLY_AMNH</strain>
    </source>
</reference>
<protein>
    <recommendedName>
        <fullName evidence="5">Transmembrane protein</fullName>
    </recommendedName>
</protein>
<dbReference type="AlphaFoldDB" id="A0AAE0FI84"/>
<feature type="non-terminal residue" evidence="3">
    <location>
        <position position="221"/>
    </location>
</feature>
<dbReference type="Proteomes" id="UP001190700">
    <property type="component" value="Unassembled WGS sequence"/>
</dbReference>
<feature type="transmembrane region" description="Helical" evidence="2">
    <location>
        <begin position="122"/>
        <end position="142"/>
    </location>
</feature>
<gene>
    <name evidence="3" type="ORF">CYMTET_30742</name>
</gene>
<evidence type="ECO:0000313" key="4">
    <source>
        <dbReference type="Proteomes" id="UP001190700"/>
    </source>
</evidence>
<keyword evidence="4" id="KW-1185">Reference proteome</keyword>
<accession>A0AAE0FI84</accession>
<evidence type="ECO:0000256" key="1">
    <source>
        <dbReference type="SAM" id="MobiDB-lite"/>
    </source>
</evidence>
<keyword evidence="2" id="KW-1133">Transmembrane helix</keyword>
<evidence type="ECO:0008006" key="5">
    <source>
        <dbReference type="Google" id="ProtNLM"/>
    </source>
</evidence>
<dbReference type="EMBL" id="LGRX02017895">
    <property type="protein sequence ID" value="KAK3260291.1"/>
    <property type="molecule type" value="Genomic_DNA"/>
</dbReference>
<organism evidence="3 4">
    <name type="scientific">Cymbomonas tetramitiformis</name>
    <dbReference type="NCBI Taxonomy" id="36881"/>
    <lineage>
        <taxon>Eukaryota</taxon>
        <taxon>Viridiplantae</taxon>
        <taxon>Chlorophyta</taxon>
        <taxon>Pyramimonadophyceae</taxon>
        <taxon>Pyramimonadales</taxon>
        <taxon>Pyramimonadaceae</taxon>
        <taxon>Cymbomonas</taxon>
    </lineage>
</organism>
<keyword evidence="2" id="KW-0472">Membrane</keyword>
<name>A0AAE0FI84_9CHLO</name>
<evidence type="ECO:0000313" key="3">
    <source>
        <dbReference type="EMBL" id="KAK3260291.1"/>
    </source>
</evidence>
<comment type="caution">
    <text evidence="3">The sequence shown here is derived from an EMBL/GenBank/DDBJ whole genome shotgun (WGS) entry which is preliminary data.</text>
</comment>
<proteinExistence type="predicted"/>
<evidence type="ECO:0000256" key="2">
    <source>
        <dbReference type="SAM" id="Phobius"/>
    </source>
</evidence>
<keyword evidence="2" id="KW-0812">Transmembrane</keyword>
<sequence>MKTRASDGNFSTRVKKFQAKINRVLDTRADSDLLAHRQGPEGEECSASLGQSDVESSYLQASDQQLIQDAMEEAFARGLALYRALPPLPSSLDEANARGDAAIAQLRRHARFIFTLITTTKAGALSALLFSLTIFLVLLAAANRPLHDLDRDDVLKIRVDPPASSWLKVDASEEEASWAALYSNSSKQRDPLVPPLQNTSILPGAGQEPLDVQSSLQIAEQ</sequence>